<comment type="caution">
    <text evidence="2">The sequence shown here is derived from an EMBL/GenBank/DDBJ whole genome shotgun (WGS) entry which is preliminary data.</text>
</comment>
<gene>
    <name evidence="2" type="ORF">HDK90DRAFT_316870</name>
</gene>
<evidence type="ECO:0000313" key="2">
    <source>
        <dbReference type="EMBL" id="KAK8230313.1"/>
    </source>
</evidence>
<dbReference type="Proteomes" id="UP001492380">
    <property type="component" value="Unassembled WGS sequence"/>
</dbReference>
<keyword evidence="3" id="KW-1185">Reference proteome</keyword>
<proteinExistence type="predicted"/>
<feature type="domain" description="Heterokaryon incompatibility" evidence="1">
    <location>
        <begin position="39"/>
        <end position="225"/>
    </location>
</feature>
<name>A0ABR1YHD0_9PEZI</name>
<dbReference type="PANTHER" id="PTHR24148:SF73">
    <property type="entry name" value="HET DOMAIN PROTEIN (AFU_ORTHOLOGUE AFUA_8G01020)"/>
    <property type="match status" value="1"/>
</dbReference>
<sequence length="658" mass="74344">MSFPYSPLGQNEIRLLKPRSVSSLSYELVHCSVQKLPRYKALSYTWGPPIESHSISVNEQLFPVRSPLHEALSQIQASKLADHYLWVDAICINQGEEKAALKERSLQIKLMTQIYQGAAGVLVWLGKPDNDANNRLACRLMQDFEKRFCKAIERDFPAWPLPHFGYHLLFGRRAPGQNDADFAQSISAADKTIFDAPGSKTHNAWLGIVSLWQSPWWTRTWVYQESTIPERYTATYNYGPVGIRPVKSKVLFMFGDQTTTWERLIPTAIIAEIISETTSDSLVGATTAFKKLLNVRRKRVKRTMSSESFLAILQSFRGSDCYDPRDKVHAPLCVAGDAVRERFHPDLEKTTLEVYLDVVRLELGRPDCCLEFLGYAGFAPDKAIVTFQQDQCAIPSWVPNWSSKVDATPIPKVLHLPTYAEDTRNPVRRFKMDVSSSRVPKRELTSTVAAYEPLAGVALKFSVHGSTISMKGIFLDVLQDFMPTMDPEAVIDSGRWATATGEKIREWKRESNGEYWTGKSFDDVLKRTCVLDLVYDDDNRPCARGGSRDDEKLRASPDELSVEQLRQQMNMKSACLNGMRSRKFGFSQKKHVAAVPATAQVGDCVWALAGGRLLYVLRPAEEGRYHFIGECYVHGLMDGWINERLLADELQLSEVLLI</sequence>
<accession>A0ABR1YHD0</accession>
<dbReference type="PANTHER" id="PTHR24148">
    <property type="entry name" value="ANKYRIN REPEAT DOMAIN-CONTAINING PROTEIN 39 HOMOLOG-RELATED"/>
    <property type="match status" value="1"/>
</dbReference>
<protein>
    <submittedName>
        <fullName evidence="2">Heterokaryon incompatibility protein-domain-containing protein</fullName>
    </submittedName>
</protein>
<dbReference type="InterPro" id="IPR052895">
    <property type="entry name" value="HetReg/Transcr_Mod"/>
</dbReference>
<reference evidence="2 3" key="1">
    <citation type="submission" date="2024-04" db="EMBL/GenBank/DDBJ databases">
        <title>Phyllosticta paracitricarpa is synonymous to the EU quarantine fungus P. citricarpa based on phylogenomic analyses.</title>
        <authorList>
            <consortium name="Lawrence Berkeley National Laboratory"/>
            <person name="Van Ingen-Buijs V.A."/>
            <person name="Van Westerhoven A.C."/>
            <person name="Haridas S."/>
            <person name="Skiadas P."/>
            <person name="Martin F."/>
            <person name="Groenewald J.Z."/>
            <person name="Crous P.W."/>
            <person name="Seidl M.F."/>
        </authorList>
    </citation>
    <scope>NUCLEOTIDE SEQUENCE [LARGE SCALE GENOMIC DNA]</scope>
    <source>
        <strain evidence="2 3">CBS 123374</strain>
    </source>
</reference>
<evidence type="ECO:0000259" key="1">
    <source>
        <dbReference type="Pfam" id="PF06985"/>
    </source>
</evidence>
<dbReference type="Pfam" id="PF26639">
    <property type="entry name" value="Het-6_barrel"/>
    <property type="match status" value="1"/>
</dbReference>
<evidence type="ECO:0000313" key="3">
    <source>
        <dbReference type="Proteomes" id="UP001492380"/>
    </source>
</evidence>
<dbReference type="EMBL" id="JBBWRZ010000008">
    <property type="protein sequence ID" value="KAK8230313.1"/>
    <property type="molecule type" value="Genomic_DNA"/>
</dbReference>
<dbReference type="InterPro" id="IPR010730">
    <property type="entry name" value="HET"/>
</dbReference>
<dbReference type="Pfam" id="PF06985">
    <property type="entry name" value="HET"/>
    <property type="match status" value="1"/>
</dbReference>
<organism evidence="2 3">
    <name type="scientific">Phyllosticta capitalensis</name>
    <dbReference type="NCBI Taxonomy" id="121624"/>
    <lineage>
        <taxon>Eukaryota</taxon>
        <taxon>Fungi</taxon>
        <taxon>Dikarya</taxon>
        <taxon>Ascomycota</taxon>
        <taxon>Pezizomycotina</taxon>
        <taxon>Dothideomycetes</taxon>
        <taxon>Dothideomycetes incertae sedis</taxon>
        <taxon>Botryosphaeriales</taxon>
        <taxon>Phyllostictaceae</taxon>
        <taxon>Phyllosticta</taxon>
    </lineage>
</organism>